<reference evidence="3 4" key="1">
    <citation type="submission" date="2017-06" db="EMBL/GenBank/DDBJ databases">
        <authorList>
            <person name="Varghese N."/>
            <person name="Submissions S."/>
        </authorList>
    </citation>
    <scope>NUCLEOTIDE SEQUENCE [LARGE SCALE GENOMIC DNA]</scope>
    <source>
        <strain evidence="3 4">DSM 19840</strain>
    </source>
</reference>
<dbReference type="InterPro" id="IPR023155">
    <property type="entry name" value="Cyt_c-552/4"/>
</dbReference>
<keyword evidence="1" id="KW-0732">Signal</keyword>
<accession>A0ABY1SK01</accession>
<evidence type="ECO:0000259" key="2">
    <source>
        <dbReference type="Pfam" id="PF13435"/>
    </source>
</evidence>
<sequence>MKISDYLEPEIVATHYNGANFVGSETCMECHPDIYKSHLETAHYNTSAIADNEHVKGSFTEGYNELNLTGVRFKMTELNNHLYQYAKAKFGDTLEVRSKLDLDIGSGVKGQSYLTWNGNELYQLQPSYFQPTGSWVNSPSFPEYAVRREVDDTCLKCHVTFAKNTNPKGNSNTYDREKLLLGIDCQRCHGPLEKHVVYHRNTPNSKSAAYVDDYSTYSRQQRLDACAVCHSGLQAQQIKGNPFSFLAGDTLSLYSKNFRSYNLPLELDVHGNQMGLLSKSACFVNTPKMDCMTCHDPHKAERGNADHFNNKCLTCHNVNSINTDNLDVKHTVDQNCISCHMPLSPSKVMKLSVEGQEDEIPVYIRTHLIGIYD</sequence>
<gene>
    <name evidence="3" type="ORF">SAMN04488009_3119</name>
</gene>
<dbReference type="PANTHER" id="PTHR35038">
    <property type="entry name" value="DISSIMILATORY SULFITE REDUCTASE SIRA"/>
    <property type="match status" value="1"/>
</dbReference>
<dbReference type="InterPro" id="IPR051829">
    <property type="entry name" value="Multiheme_Cytochr_ET"/>
</dbReference>
<organism evidence="3 4">
    <name type="scientific">Maribacter sedimenticola</name>
    <dbReference type="NCBI Taxonomy" id="228956"/>
    <lineage>
        <taxon>Bacteria</taxon>
        <taxon>Pseudomonadati</taxon>
        <taxon>Bacteroidota</taxon>
        <taxon>Flavobacteriia</taxon>
        <taxon>Flavobacteriales</taxon>
        <taxon>Flavobacteriaceae</taxon>
        <taxon>Maribacter</taxon>
    </lineage>
</organism>
<dbReference type="Pfam" id="PF13435">
    <property type="entry name" value="Cytochrome_C554"/>
    <property type="match status" value="1"/>
</dbReference>
<dbReference type="CDD" id="cd08168">
    <property type="entry name" value="Cytochrom_C3"/>
    <property type="match status" value="1"/>
</dbReference>
<comment type="caution">
    <text evidence="3">The sequence shown here is derived from an EMBL/GenBank/DDBJ whole genome shotgun (WGS) entry which is preliminary data.</text>
</comment>
<dbReference type="Gene3D" id="3.90.10.10">
    <property type="entry name" value="Cytochrome C3"/>
    <property type="match status" value="1"/>
</dbReference>
<name>A0ABY1SK01_9FLAO</name>
<dbReference type="Proteomes" id="UP000198337">
    <property type="component" value="Unassembled WGS sequence"/>
</dbReference>
<proteinExistence type="predicted"/>
<dbReference type="PANTHER" id="PTHR35038:SF8">
    <property type="entry name" value="C-TYPE POLYHEME CYTOCHROME OMCC"/>
    <property type="match status" value="1"/>
</dbReference>
<protein>
    <submittedName>
        <fullName evidence="3">Cytochrome c554 and c-prime</fullName>
    </submittedName>
</protein>
<evidence type="ECO:0000256" key="1">
    <source>
        <dbReference type="ARBA" id="ARBA00022729"/>
    </source>
</evidence>
<keyword evidence="4" id="KW-1185">Reference proteome</keyword>
<dbReference type="RefSeq" id="WP_179213207.1">
    <property type="nucleotide sequence ID" value="NZ_FZNV01000005.1"/>
</dbReference>
<dbReference type="Gene3D" id="1.10.1130.10">
    <property type="entry name" value="Flavocytochrome C3, Chain A"/>
    <property type="match status" value="1"/>
</dbReference>
<evidence type="ECO:0000313" key="4">
    <source>
        <dbReference type="Proteomes" id="UP000198337"/>
    </source>
</evidence>
<dbReference type="SUPFAM" id="SSF48695">
    <property type="entry name" value="Multiheme cytochromes"/>
    <property type="match status" value="1"/>
</dbReference>
<dbReference type="InterPro" id="IPR036280">
    <property type="entry name" value="Multihaem_cyt_sf"/>
</dbReference>
<feature type="domain" description="Cytochrome c-552/4" evidence="2">
    <location>
        <begin position="148"/>
        <end position="190"/>
    </location>
</feature>
<evidence type="ECO:0000313" key="3">
    <source>
        <dbReference type="EMBL" id="SNR67521.1"/>
    </source>
</evidence>
<dbReference type="EMBL" id="FZNV01000005">
    <property type="protein sequence ID" value="SNR67521.1"/>
    <property type="molecule type" value="Genomic_DNA"/>
</dbReference>